<sequence length="117" mass="12796">MWQIFMDELDAINPARKGKGGDEDLSGVRVGSSCFLPPILLLLLLCWADHAVIFSACEYGTRRPYILHGRQRFSSPSSRTIAAAVVRGDAAGKGVDDEGLAAEKRRVYTGPNPLHNR</sequence>
<accession>A0AAN7JES5</accession>
<organism evidence="1 2">
    <name type="scientific">Trapa incisa</name>
    <dbReference type="NCBI Taxonomy" id="236973"/>
    <lineage>
        <taxon>Eukaryota</taxon>
        <taxon>Viridiplantae</taxon>
        <taxon>Streptophyta</taxon>
        <taxon>Embryophyta</taxon>
        <taxon>Tracheophyta</taxon>
        <taxon>Spermatophyta</taxon>
        <taxon>Magnoliopsida</taxon>
        <taxon>eudicotyledons</taxon>
        <taxon>Gunneridae</taxon>
        <taxon>Pentapetalae</taxon>
        <taxon>rosids</taxon>
        <taxon>malvids</taxon>
        <taxon>Myrtales</taxon>
        <taxon>Lythraceae</taxon>
        <taxon>Trapa</taxon>
    </lineage>
</organism>
<reference evidence="1 2" key="1">
    <citation type="journal article" date="2023" name="Hortic Res">
        <title>Pangenome of water caltrop reveals structural variations and asymmetric subgenome divergence after allopolyploidization.</title>
        <authorList>
            <person name="Zhang X."/>
            <person name="Chen Y."/>
            <person name="Wang L."/>
            <person name="Yuan Y."/>
            <person name="Fang M."/>
            <person name="Shi L."/>
            <person name="Lu R."/>
            <person name="Comes H.P."/>
            <person name="Ma Y."/>
            <person name="Chen Y."/>
            <person name="Huang G."/>
            <person name="Zhou Y."/>
            <person name="Zheng Z."/>
            <person name="Qiu Y."/>
        </authorList>
    </citation>
    <scope>NUCLEOTIDE SEQUENCE [LARGE SCALE GENOMIC DNA]</scope>
    <source>
        <tissue evidence="1">Roots</tissue>
    </source>
</reference>
<dbReference type="Proteomes" id="UP001345219">
    <property type="component" value="Chromosome 21"/>
</dbReference>
<comment type="caution">
    <text evidence="1">The sequence shown here is derived from an EMBL/GenBank/DDBJ whole genome shotgun (WGS) entry which is preliminary data.</text>
</comment>
<evidence type="ECO:0000313" key="1">
    <source>
        <dbReference type="EMBL" id="KAK4749856.1"/>
    </source>
</evidence>
<evidence type="ECO:0000313" key="2">
    <source>
        <dbReference type="Proteomes" id="UP001345219"/>
    </source>
</evidence>
<dbReference type="EMBL" id="JAXIOK010000018">
    <property type="protein sequence ID" value="KAK4749856.1"/>
    <property type="molecule type" value="Genomic_DNA"/>
</dbReference>
<protein>
    <submittedName>
        <fullName evidence="1">Uncharacterized protein</fullName>
    </submittedName>
</protein>
<name>A0AAN7JES5_9MYRT</name>
<keyword evidence="2" id="KW-1185">Reference proteome</keyword>
<proteinExistence type="predicted"/>
<gene>
    <name evidence="1" type="ORF">SAY87_027305</name>
</gene>
<dbReference type="AlphaFoldDB" id="A0AAN7JES5"/>